<evidence type="ECO:0000313" key="3">
    <source>
        <dbReference type="Proteomes" id="UP000290253"/>
    </source>
</evidence>
<dbReference type="Proteomes" id="UP000290253">
    <property type="component" value="Unassembled WGS sequence"/>
</dbReference>
<reference evidence="2 3" key="1">
    <citation type="journal article" date="2016" name="Int. J. Syst. Evol. Microbiol.">
        <title>Acidipila dinghuensis sp. nov., an acidobacterium isolated from forest soil.</title>
        <authorList>
            <person name="Jiang Y.W."/>
            <person name="Wang J."/>
            <person name="Chen M.H."/>
            <person name="Lv Y.Y."/>
            <person name="Qiu L.H."/>
        </authorList>
    </citation>
    <scope>NUCLEOTIDE SEQUENCE [LARGE SCALE GENOMIC DNA]</scope>
    <source>
        <strain evidence="2 3">DHOF10</strain>
    </source>
</reference>
<sequence length="225" mass="24939">MENGDHGDLPVLDVHPPHEPVLNWRDFLIHLFTITIGLLIAVGIEGCVEWREHRHLANEAAASMTDEIRSNAKDLQGVSSDIHKQQATLKEDVAMLKQVLQTGKLPHGTLSVHFSITDFDEVSWKTAQSTGALAFMPYSQAQEFSNIYNTQEELRTAEHQAARDAIVSLGTIAPMEDNKDDMSPADAKTMMTNIGILQGQLLLVDALVTDLDGEYRKYLAAHPQD</sequence>
<dbReference type="EMBL" id="SDMK01000001">
    <property type="protein sequence ID" value="RXS97623.1"/>
    <property type="molecule type" value="Genomic_DNA"/>
</dbReference>
<gene>
    <name evidence="2" type="ORF">ESZ00_07015</name>
</gene>
<protein>
    <submittedName>
        <fullName evidence="2">Uncharacterized protein</fullName>
    </submittedName>
</protein>
<evidence type="ECO:0000313" key="2">
    <source>
        <dbReference type="EMBL" id="RXS97623.1"/>
    </source>
</evidence>
<dbReference type="AlphaFoldDB" id="A0A4Q1SJK8"/>
<keyword evidence="1" id="KW-1133">Transmembrane helix</keyword>
<accession>A0A4Q1SJK8</accession>
<keyword evidence="1" id="KW-0812">Transmembrane</keyword>
<feature type="transmembrane region" description="Helical" evidence="1">
    <location>
        <begin position="27"/>
        <end position="48"/>
    </location>
</feature>
<comment type="caution">
    <text evidence="2">The sequence shown here is derived from an EMBL/GenBank/DDBJ whole genome shotgun (WGS) entry which is preliminary data.</text>
</comment>
<proteinExistence type="predicted"/>
<keyword evidence="1" id="KW-0472">Membrane</keyword>
<evidence type="ECO:0000256" key="1">
    <source>
        <dbReference type="SAM" id="Phobius"/>
    </source>
</evidence>
<dbReference type="OrthoDB" id="116429at2"/>
<organism evidence="2 3">
    <name type="scientific">Silvibacterium dinghuense</name>
    <dbReference type="NCBI Taxonomy" id="1560006"/>
    <lineage>
        <taxon>Bacteria</taxon>
        <taxon>Pseudomonadati</taxon>
        <taxon>Acidobacteriota</taxon>
        <taxon>Terriglobia</taxon>
        <taxon>Terriglobales</taxon>
        <taxon>Acidobacteriaceae</taxon>
        <taxon>Silvibacterium</taxon>
    </lineage>
</organism>
<name>A0A4Q1SJK8_9BACT</name>
<keyword evidence="3" id="KW-1185">Reference proteome</keyword>